<keyword evidence="12" id="KW-1185">Reference proteome</keyword>
<evidence type="ECO:0000259" key="10">
    <source>
        <dbReference type="Pfam" id="PF00171"/>
    </source>
</evidence>
<comment type="similarity">
    <text evidence="2">Belongs to the aldehyde dehydrogenase family.</text>
</comment>
<dbReference type="PANTHER" id="PTHR42862:SF1">
    <property type="entry name" value="DELTA-1-PYRROLINE-5-CARBOXYLATE DEHYDROGENASE 2, ISOFORM A-RELATED"/>
    <property type="match status" value="1"/>
</dbReference>
<feature type="domain" description="Aldehyde dehydrogenase" evidence="10">
    <location>
        <begin position="56"/>
        <end position="524"/>
    </location>
</feature>
<evidence type="ECO:0000256" key="9">
    <source>
        <dbReference type="SAM" id="MobiDB-lite"/>
    </source>
</evidence>
<dbReference type="Proteomes" id="UP001236585">
    <property type="component" value="Chromosome"/>
</dbReference>
<protein>
    <recommendedName>
        <fullName evidence="7">L-glutamate gamma-semialdehyde dehydrogenase</fullName>
        <ecNumber evidence="3">1.2.1.88</ecNumber>
    </recommendedName>
    <alternativeName>
        <fullName evidence="7">L-glutamate gamma-semialdehyde dehydrogenase</fullName>
    </alternativeName>
</protein>
<dbReference type="EMBL" id="CP126981">
    <property type="protein sequence ID" value="WIM89930.1"/>
    <property type="molecule type" value="Genomic_DNA"/>
</dbReference>
<dbReference type="RefSeq" id="WP_285190682.1">
    <property type="nucleotide sequence ID" value="NZ_CP126981.1"/>
</dbReference>
<dbReference type="PANTHER" id="PTHR42862">
    <property type="entry name" value="DELTA-1-PYRROLINE-5-CARBOXYLATE DEHYDROGENASE 1, ISOFORM A-RELATED"/>
    <property type="match status" value="1"/>
</dbReference>
<dbReference type="InterPro" id="IPR005931">
    <property type="entry name" value="P5CDH/ALDH4A1"/>
</dbReference>
<keyword evidence="4 11" id="KW-0560">Oxidoreductase</keyword>
<evidence type="ECO:0000313" key="12">
    <source>
        <dbReference type="Proteomes" id="UP001236585"/>
    </source>
</evidence>
<dbReference type="InterPro" id="IPR016162">
    <property type="entry name" value="Ald_DH_N"/>
</dbReference>
<dbReference type="InterPro" id="IPR050485">
    <property type="entry name" value="Proline_metab_enzyme"/>
</dbReference>
<dbReference type="GO" id="GO:0003842">
    <property type="term" value="F:L-glutamate gamma-semialdehyde dehydrogenase activity"/>
    <property type="evidence" value="ECO:0007669"/>
    <property type="project" value="UniProtKB-EC"/>
</dbReference>
<name>A0ABY8W244_9MYCO</name>
<dbReference type="InterPro" id="IPR016161">
    <property type="entry name" value="Ald_DH/histidinol_DH"/>
</dbReference>
<reference evidence="11 12" key="1">
    <citation type="journal article" date="2023" name="Microbiol. Resour. Announc.">
        <title>Complete Genome Sequence of Mycobacterium wuenschmanii, a novel Nontuberculous Mycobacterium Isolated from a captive population of Amazon Milk Frogs.</title>
        <authorList>
            <person name="Hicks J."/>
            <person name="Zeineldin M."/>
            <person name="Ward H."/>
            <person name="Wuenschmann A."/>
            <person name="Camp P."/>
            <person name="Farrell D."/>
            <person name="Lehman K."/>
            <person name="Thacker T."/>
            <person name="Cuthbert E."/>
        </authorList>
    </citation>
    <scope>NUCLEOTIDE SEQUENCE [LARGE SCALE GENOMIC DNA]</scope>
    <source>
        <strain evidence="11 12">Wuenschmanii</strain>
    </source>
</reference>
<evidence type="ECO:0000256" key="7">
    <source>
        <dbReference type="ARBA" id="ARBA00032259"/>
    </source>
</evidence>
<evidence type="ECO:0000256" key="4">
    <source>
        <dbReference type="ARBA" id="ARBA00023002"/>
    </source>
</evidence>
<feature type="region of interest" description="Disordered" evidence="9">
    <location>
        <begin position="1"/>
        <end position="20"/>
    </location>
</feature>
<evidence type="ECO:0000256" key="5">
    <source>
        <dbReference type="ARBA" id="ARBA00023027"/>
    </source>
</evidence>
<keyword evidence="6" id="KW-0642">Proline metabolism</keyword>
<dbReference type="InterPro" id="IPR015590">
    <property type="entry name" value="Aldehyde_DH_dom"/>
</dbReference>
<dbReference type="Pfam" id="PF00171">
    <property type="entry name" value="Aldedh"/>
    <property type="match status" value="1"/>
</dbReference>
<dbReference type="SUPFAM" id="SSF53720">
    <property type="entry name" value="ALDH-like"/>
    <property type="match status" value="1"/>
</dbReference>
<gene>
    <name evidence="11" type="primary">pruA</name>
    <name evidence="11" type="ORF">PT015_11170</name>
</gene>
<evidence type="ECO:0000313" key="11">
    <source>
        <dbReference type="EMBL" id="WIM89930.1"/>
    </source>
</evidence>
<evidence type="ECO:0000256" key="3">
    <source>
        <dbReference type="ARBA" id="ARBA00012884"/>
    </source>
</evidence>
<evidence type="ECO:0000256" key="2">
    <source>
        <dbReference type="ARBA" id="ARBA00009986"/>
    </source>
</evidence>
<dbReference type="NCBIfam" id="TIGR01236">
    <property type="entry name" value="D1pyr5carbox1"/>
    <property type="match status" value="1"/>
</dbReference>
<organism evidence="11 12">
    <name type="scientific">Candidatus Mycobacterium wuenschmannii</name>
    <dbReference type="NCBI Taxonomy" id="3027808"/>
    <lineage>
        <taxon>Bacteria</taxon>
        <taxon>Bacillati</taxon>
        <taxon>Actinomycetota</taxon>
        <taxon>Actinomycetes</taxon>
        <taxon>Mycobacteriales</taxon>
        <taxon>Mycobacteriaceae</taxon>
        <taxon>Mycobacterium</taxon>
    </lineage>
</organism>
<dbReference type="Gene3D" id="3.40.309.10">
    <property type="entry name" value="Aldehyde Dehydrogenase, Chain A, domain 2"/>
    <property type="match status" value="1"/>
</dbReference>
<dbReference type="EC" id="1.2.1.88" evidence="3"/>
<comment type="catalytic activity">
    <reaction evidence="8">
        <text>L-glutamate 5-semialdehyde + NAD(+) + H2O = L-glutamate + NADH + 2 H(+)</text>
        <dbReference type="Rhea" id="RHEA:30235"/>
        <dbReference type="ChEBI" id="CHEBI:15377"/>
        <dbReference type="ChEBI" id="CHEBI:15378"/>
        <dbReference type="ChEBI" id="CHEBI:29985"/>
        <dbReference type="ChEBI" id="CHEBI:57540"/>
        <dbReference type="ChEBI" id="CHEBI:57945"/>
        <dbReference type="ChEBI" id="CHEBI:58066"/>
        <dbReference type="EC" id="1.2.1.88"/>
    </reaction>
</comment>
<accession>A0ABY8W244</accession>
<dbReference type="InterPro" id="IPR016160">
    <property type="entry name" value="Ald_DH_CS_CYS"/>
</dbReference>
<dbReference type="CDD" id="cd07123">
    <property type="entry name" value="ALDH_F4-17_P5CDH"/>
    <property type="match status" value="1"/>
</dbReference>
<dbReference type="InterPro" id="IPR016163">
    <property type="entry name" value="Ald_DH_C"/>
</dbReference>
<comment type="pathway">
    <text evidence="1">Amino-acid degradation; L-proline degradation into L-glutamate; L-glutamate from L-proline: step 2/2.</text>
</comment>
<dbReference type="PROSITE" id="PS00070">
    <property type="entry name" value="ALDEHYDE_DEHYDR_CYS"/>
    <property type="match status" value="1"/>
</dbReference>
<keyword evidence="5" id="KW-0520">NAD</keyword>
<evidence type="ECO:0000256" key="1">
    <source>
        <dbReference type="ARBA" id="ARBA00004786"/>
    </source>
</evidence>
<proteinExistence type="inferred from homology"/>
<evidence type="ECO:0000256" key="6">
    <source>
        <dbReference type="ARBA" id="ARBA00023062"/>
    </source>
</evidence>
<evidence type="ECO:0000256" key="8">
    <source>
        <dbReference type="ARBA" id="ARBA00048142"/>
    </source>
</evidence>
<sequence>MDAVTDVPLPVNEPIHDYAPHSPERARLQAALADHADHPIDLPNVIGGTHRMGDGVTIDVAAPHRHALKLGTLTNAQHRDAAAAVQTASLARTDWAAMPFDDRAAIFLRAADLLSGPWREKIAAATMLGQSKTAYQAEIDSSCEMADFWRFNVDFARRILAQQPSNVPGEWNRTDYRPLDGFVYAITPFNFTAIAANLPTAPALMGNTVVWKPSVTQTLSAYLTMQLLEAAGLPPGVINMVTGDGYAVSEVALADPRLAGIHFTGSTPTFQHLWQQVGANIGHYHCYPRLVGETGGKDFVLAHSSADPDVLRTALIRGAFDYQGQKCSAASRAFIAHSVWHRMGDDFLAATAELPYGDVADLTNFGGALIDERAFAKNVAAIERAESAPGVTIAVGGEYDDSEGYFVRPTVLLSDDPTDESFATEYFGPLLSVYVYPDGEFDRVLDVIDAGSRYALTGAVIADDRTAVRAAQNRLRFAAGNFYVNDKPTGAVVGRQPFGGSRGSGTNDKAGSAQNLLRWTSARSIKETFVPATDHRYPHQAV</sequence>
<dbReference type="Gene3D" id="3.40.605.10">
    <property type="entry name" value="Aldehyde Dehydrogenase, Chain A, domain 1"/>
    <property type="match status" value="1"/>
</dbReference>